<name>A0ACD3BDN1_9AGAR</name>
<evidence type="ECO:0000313" key="2">
    <source>
        <dbReference type="Proteomes" id="UP000308600"/>
    </source>
</evidence>
<sequence length="382" mass="40975">MLAANFLLPWVFAVAVTALPSHSVLYARDDSISSNDDPLVFDAAGFPDPMNLGQTLAGLQSFVSLHPVDLGVIKGPLSAALKAIGLSAVADDITTAANRLKLAAVIPRSGKQVEVNIDGCNKQLATVGPTSGSPDLGMALKNVSLGTCDGSNLTTGTVQLGSSDKRNFQFSVFNSPDSGFGVISDVDDTVKITNVLDKIEALKATLFEGPQPVAGMPQLYASLTKSLHNPAFFYISGSPFQLYPFLHDFIGTTYSASRGPIFLQNLTLIDIPALIDFTKVDGIQVYKDQMIDRIRGMYPHKKYLMIGDSTQRDPESYGDAFRKYGGDTISCIWIRLVDGANNTDARFAAAFQGVPQNRIQLYNDAQIPALQNVNVSGGRCTL</sequence>
<dbReference type="EMBL" id="ML208262">
    <property type="protein sequence ID" value="TFK75717.1"/>
    <property type="molecule type" value="Genomic_DNA"/>
</dbReference>
<reference evidence="1 2" key="1">
    <citation type="journal article" date="2019" name="Nat. Ecol. Evol.">
        <title>Megaphylogeny resolves global patterns of mushroom evolution.</title>
        <authorList>
            <person name="Varga T."/>
            <person name="Krizsan K."/>
            <person name="Foldi C."/>
            <person name="Dima B."/>
            <person name="Sanchez-Garcia M."/>
            <person name="Sanchez-Ramirez S."/>
            <person name="Szollosi G.J."/>
            <person name="Szarkandi J.G."/>
            <person name="Papp V."/>
            <person name="Albert L."/>
            <person name="Andreopoulos W."/>
            <person name="Angelini C."/>
            <person name="Antonin V."/>
            <person name="Barry K.W."/>
            <person name="Bougher N.L."/>
            <person name="Buchanan P."/>
            <person name="Buyck B."/>
            <person name="Bense V."/>
            <person name="Catcheside P."/>
            <person name="Chovatia M."/>
            <person name="Cooper J."/>
            <person name="Damon W."/>
            <person name="Desjardin D."/>
            <person name="Finy P."/>
            <person name="Geml J."/>
            <person name="Haridas S."/>
            <person name="Hughes K."/>
            <person name="Justo A."/>
            <person name="Karasinski D."/>
            <person name="Kautmanova I."/>
            <person name="Kiss B."/>
            <person name="Kocsube S."/>
            <person name="Kotiranta H."/>
            <person name="LaButti K.M."/>
            <person name="Lechner B.E."/>
            <person name="Liimatainen K."/>
            <person name="Lipzen A."/>
            <person name="Lukacs Z."/>
            <person name="Mihaltcheva S."/>
            <person name="Morgado L.N."/>
            <person name="Niskanen T."/>
            <person name="Noordeloos M.E."/>
            <person name="Ohm R.A."/>
            <person name="Ortiz-Santana B."/>
            <person name="Ovrebo C."/>
            <person name="Racz N."/>
            <person name="Riley R."/>
            <person name="Savchenko A."/>
            <person name="Shiryaev A."/>
            <person name="Soop K."/>
            <person name="Spirin V."/>
            <person name="Szebenyi C."/>
            <person name="Tomsovsky M."/>
            <person name="Tulloss R.E."/>
            <person name="Uehling J."/>
            <person name="Grigoriev I.V."/>
            <person name="Vagvolgyi C."/>
            <person name="Papp T."/>
            <person name="Martin F.M."/>
            <person name="Miettinen O."/>
            <person name="Hibbett D.S."/>
            <person name="Nagy L.G."/>
        </authorList>
    </citation>
    <scope>NUCLEOTIDE SEQUENCE [LARGE SCALE GENOMIC DNA]</scope>
    <source>
        <strain evidence="1 2">NL-1719</strain>
    </source>
</reference>
<evidence type="ECO:0000313" key="1">
    <source>
        <dbReference type="EMBL" id="TFK75717.1"/>
    </source>
</evidence>
<gene>
    <name evidence="1" type="ORF">BDN72DRAFT_757269</name>
</gene>
<dbReference type="Proteomes" id="UP000308600">
    <property type="component" value="Unassembled WGS sequence"/>
</dbReference>
<organism evidence="1 2">
    <name type="scientific">Pluteus cervinus</name>
    <dbReference type="NCBI Taxonomy" id="181527"/>
    <lineage>
        <taxon>Eukaryota</taxon>
        <taxon>Fungi</taxon>
        <taxon>Dikarya</taxon>
        <taxon>Basidiomycota</taxon>
        <taxon>Agaricomycotina</taxon>
        <taxon>Agaricomycetes</taxon>
        <taxon>Agaricomycetidae</taxon>
        <taxon>Agaricales</taxon>
        <taxon>Pluteineae</taxon>
        <taxon>Pluteaceae</taxon>
        <taxon>Pluteus</taxon>
    </lineage>
</organism>
<keyword evidence="2" id="KW-1185">Reference proteome</keyword>
<proteinExistence type="predicted"/>
<accession>A0ACD3BDN1</accession>
<protein>
    <submittedName>
        <fullName evidence="1">Uncharacterized protein</fullName>
    </submittedName>
</protein>